<accession>D4B659</accession>
<evidence type="ECO:0000313" key="2">
    <source>
        <dbReference type="Proteomes" id="UP000003880"/>
    </source>
</evidence>
<proteinExistence type="predicted"/>
<reference evidence="1 2" key="1">
    <citation type="submission" date="2010-02" db="EMBL/GenBank/DDBJ databases">
        <authorList>
            <person name="Weinstock G."/>
            <person name="Sodergren E."/>
            <person name="Clifton S."/>
            <person name="Fulton L."/>
            <person name="Fulton B."/>
            <person name="Courtney L."/>
            <person name="Fronick C."/>
            <person name="Harrison M."/>
            <person name="Strong C."/>
            <person name="Farmer C."/>
            <person name="Delahaunty K."/>
            <person name="Markovic C."/>
            <person name="Hall O."/>
            <person name="Minx P."/>
            <person name="Tomlinson C."/>
            <person name="Mitreva M."/>
            <person name="Nelson J."/>
            <person name="Hou S."/>
            <person name="Wollam A."/>
            <person name="Pepin K.H."/>
            <person name="Johnson M."/>
            <person name="Bhonagiri V."/>
            <person name="Zhang X."/>
            <person name="Suruliraj S."/>
            <person name="Warren W."/>
            <person name="Chinwalla A."/>
            <person name="Mardis E.R."/>
            <person name="Wilson R.K."/>
        </authorList>
    </citation>
    <scope>NUCLEOTIDE SEQUENCE [LARGE SCALE GENOMIC DNA]</scope>
    <source>
        <strain evidence="1 2">ATCC 29220</strain>
    </source>
</reference>
<organism evidence="1 2">
    <name type="scientific">Citrobacter youngae ATCC 29220</name>
    <dbReference type="NCBI Taxonomy" id="500640"/>
    <lineage>
        <taxon>Bacteria</taxon>
        <taxon>Pseudomonadati</taxon>
        <taxon>Pseudomonadota</taxon>
        <taxon>Gammaproteobacteria</taxon>
        <taxon>Enterobacterales</taxon>
        <taxon>Enterobacteriaceae</taxon>
        <taxon>Citrobacter</taxon>
        <taxon>Citrobacter freundii complex</taxon>
    </lineage>
</organism>
<protein>
    <submittedName>
        <fullName evidence="1">Uncharacterized protein</fullName>
    </submittedName>
</protein>
<gene>
    <name evidence="1" type="ORF">CIT292_06694</name>
</gene>
<name>D4B659_9ENTR</name>
<dbReference type="EMBL" id="ABWL02000002">
    <property type="protein sequence ID" value="EFE10518.1"/>
    <property type="molecule type" value="Genomic_DNA"/>
</dbReference>
<dbReference type="Proteomes" id="UP000003880">
    <property type="component" value="Unassembled WGS sequence"/>
</dbReference>
<evidence type="ECO:0000313" key="1">
    <source>
        <dbReference type="EMBL" id="EFE10518.1"/>
    </source>
</evidence>
<comment type="caution">
    <text evidence="1">The sequence shown here is derived from an EMBL/GenBank/DDBJ whole genome shotgun (WGS) entry which is preliminary data.</text>
</comment>
<sequence length="40" mass="4373">MTALVGLISEAPSGGKAHLAGWRRKRLIQPTRNGYVHCNL</sequence>
<dbReference type="AlphaFoldDB" id="D4B659"/>
<dbReference type="HOGENOM" id="CLU_3287076_0_0_6"/>